<dbReference type="AlphaFoldDB" id="A0A1G8NIA8"/>
<dbReference type="EMBL" id="FNDN01000011">
    <property type="protein sequence ID" value="SDI79964.1"/>
    <property type="molecule type" value="Genomic_DNA"/>
</dbReference>
<dbReference type="PIRSF" id="PIRSF002741">
    <property type="entry name" value="MppA"/>
    <property type="match status" value="1"/>
</dbReference>
<accession>A0A1G8NIA8</accession>
<dbReference type="InterPro" id="IPR000914">
    <property type="entry name" value="SBP_5_dom"/>
</dbReference>
<dbReference type="InterPro" id="IPR039424">
    <property type="entry name" value="SBP_5"/>
</dbReference>
<evidence type="ECO:0000313" key="3">
    <source>
        <dbReference type="Proteomes" id="UP000183263"/>
    </source>
</evidence>
<dbReference type="GO" id="GO:0043190">
    <property type="term" value="C:ATP-binding cassette (ABC) transporter complex"/>
    <property type="evidence" value="ECO:0007669"/>
    <property type="project" value="InterPro"/>
</dbReference>
<proteinExistence type="predicted"/>
<keyword evidence="3" id="KW-1185">Reference proteome</keyword>
<reference evidence="2 3" key="1">
    <citation type="submission" date="2016-10" db="EMBL/GenBank/DDBJ databases">
        <authorList>
            <person name="de Groot N.N."/>
        </authorList>
    </citation>
    <scope>NUCLEOTIDE SEQUENCE [LARGE SCALE GENOMIC DNA]</scope>
    <source>
        <strain evidence="2 3">DSM 44892</strain>
    </source>
</reference>
<sequence length="544" mass="57879">MSHTSLPSPLRRTRVGGVVGVAVLAATLAACGGTDSGSAAAGPAQPGGTLRYGLSQAPTCADPAQSGTNQTIYVTRQVVDSLTDQDPDTGELTPWLAESWEVNEDASSFTFRLREGVTFSDGTPFTADSVKRTFDSIADTLTAAKAPLGASYLSGYAGTTAIDDTTAQVDFDAPNAQFLQASSTPQLGILSAATTELTAEERCTGDIAGTGPFVYEDYQQDRSVTLAKRAGYDWGSEVFGHEGEAYLDRIEFTIVPESGVRTGSLASDQLDAISDALPQDAPQIEAVGGQILTISNPGTPFGFQPNIAEAPLDDPAVRAALVSAIDRQELVDTVLGPDFEPATSTLASRTPGYVALDDVTFDPDRSNTLLDEAGWTLGPDGIRERDGRPLAFPVMFSSVFAGNQAILELVQQQVRNVGIDLQLDLVPTPETQARQASKDFVATYYNSTRADGDILRTSFGLDQRNLNNRGPVPDLDEALAGQLTTIDADERNEILARAQQLVLDNGLWIPTVELSQAIGAGPRVQDLKFEASSRLQFFDTWISE</sequence>
<dbReference type="GO" id="GO:0015833">
    <property type="term" value="P:peptide transport"/>
    <property type="evidence" value="ECO:0007669"/>
    <property type="project" value="TreeGrafter"/>
</dbReference>
<evidence type="ECO:0000313" key="2">
    <source>
        <dbReference type="EMBL" id="SDI79964.1"/>
    </source>
</evidence>
<protein>
    <submittedName>
        <fullName evidence="2">Peptide/nickel transport system substrate-binding protein</fullName>
    </submittedName>
</protein>
<dbReference type="GO" id="GO:0042597">
    <property type="term" value="C:periplasmic space"/>
    <property type="evidence" value="ECO:0007669"/>
    <property type="project" value="UniProtKB-ARBA"/>
</dbReference>
<feature type="domain" description="Solute-binding protein family 5" evidence="1">
    <location>
        <begin position="91"/>
        <end position="443"/>
    </location>
</feature>
<name>A0A1G8NIA8_9NOCA</name>
<dbReference type="Gene3D" id="3.40.190.10">
    <property type="entry name" value="Periplasmic binding protein-like II"/>
    <property type="match status" value="1"/>
</dbReference>
<dbReference type="InterPro" id="IPR030678">
    <property type="entry name" value="Peptide/Ni-bd"/>
</dbReference>
<dbReference type="PANTHER" id="PTHR30290">
    <property type="entry name" value="PERIPLASMIC BINDING COMPONENT OF ABC TRANSPORTER"/>
    <property type="match status" value="1"/>
</dbReference>
<gene>
    <name evidence="2" type="ORF">SAMN05444695_11179</name>
</gene>
<dbReference type="GO" id="GO:1904680">
    <property type="term" value="F:peptide transmembrane transporter activity"/>
    <property type="evidence" value="ECO:0007669"/>
    <property type="project" value="TreeGrafter"/>
</dbReference>
<organism evidence="2 3">
    <name type="scientific">Rhodococcus triatomae</name>
    <dbReference type="NCBI Taxonomy" id="300028"/>
    <lineage>
        <taxon>Bacteria</taxon>
        <taxon>Bacillati</taxon>
        <taxon>Actinomycetota</taxon>
        <taxon>Actinomycetes</taxon>
        <taxon>Mycobacteriales</taxon>
        <taxon>Nocardiaceae</taxon>
        <taxon>Rhodococcus</taxon>
    </lineage>
</organism>
<dbReference type="CDD" id="cd08492">
    <property type="entry name" value="PBP2_NikA_DppA_OppA_like_15"/>
    <property type="match status" value="1"/>
</dbReference>
<evidence type="ECO:0000259" key="1">
    <source>
        <dbReference type="Pfam" id="PF00496"/>
    </source>
</evidence>
<dbReference type="SUPFAM" id="SSF53850">
    <property type="entry name" value="Periplasmic binding protein-like II"/>
    <property type="match status" value="1"/>
</dbReference>
<dbReference type="RefSeq" id="WP_083343223.1">
    <property type="nucleotide sequence ID" value="NZ_CP048813.1"/>
</dbReference>
<dbReference type="Gene3D" id="3.10.105.10">
    <property type="entry name" value="Dipeptide-binding Protein, Domain 3"/>
    <property type="match status" value="1"/>
</dbReference>
<dbReference type="Pfam" id="PF00496">
    <property type="entry name" value="SBP_bac_5"/>
    <property type="match status" value="1"/>
</dbReference>
<dbReference type="Proteomes" id="UP000183263">
    <property type="component" value="Unassembled WGS sequence"/>
</dbReference>